<evidence type="ECO:0000256" key="1">
    <source>
        <dbReference type="ARBA" id="ARBA00022443"/>
    </source>
</evidence>
<name>A0A2M7G9X3_9BACT</name>
<gene>
    <name evidence="4" type="ORF">COW36_02170</name>
</gene>
<accession>A0A2M7G9X3</accession>
<organism evidence="4 5">
    <name type="scientific">bacterium (Candidatus Blackallbacteria) CG17_big_fil_post_rev_8_21_14_2_50_48_46</name>
    <dbReference type="NCBI Taxonomy" id="2014261"/>
    <lineage>
        <taxon>Bacteria</taxon>
        <taxon>Candidatus Blackallbacteria</taxon>
    </lineage>
</organism>
<sequence>MPLSVKFRHLGRWIALGLLLGAVQPASALEAVLKKRQDFCILPQKTCQPLFALNQGEKVEVLSQGSEPEWLKIRYPRNAQIGWVPTNSVDLILPDKLQSQKIHSFTEKSHPVWIYSAEGARILAGNEVFRLEPEKAELFSEGKLRFLNSHSGMISPCFGDPSALQCLVRQELEKNSFLQVQTENKNEAFPRYETLLHLTRTDLPPQLAFSPSWVVLVQGQAFWGDSVMALFSETFQPRQILSSTRDLIPFVPGDLRSKIRMDALEIVALENRGIVYLVAGQFARKEKLLLRFQITETPPWKYLGQLTWPERIPWQVGKAQPRIRVVSQGEDTWLALAPAAEPENFELFFFSVTGAPLLHEAVPQLRDLWLDPQNRLWILAGDSLLQKKVVFEAKSQ</sequence>
<evidence type="ECO:0000313" key="5">
    <source>
        <dbReference type="Proteomes" id="UP000231019"/>
    </source>
</evidence>
<evidence type="ECO:0000313" key="4">
    <source>
        <dbReference type="EMBL" id="PIW18940.1"/>
    </source>
</evidence>
<feature type="domain" description="SH3" evidence="3">
    <location>
        <begin position="28"/>
        <end position="94"/>
    </location>
</feature>
<feature type="signal peptide" evidence="2">
    <location>
        <begin position="1"/>
        <end position="28"/>
    </location>
</feature>
<proteinExistence type="predicted"/>
<dbReference type="SUPFAM" id="SSF50044">
    <property type="entry name" value="SH3-domain"/>
    <property type="match status" value="1"/>
</dbReference>
<dbReference type="InterPro" id="IPR036028">
    <property type="entry name" value="SH3-like_dom_sf"/>
</dbReference>
<comment type="caution">
    <text evidence="4">The sequence shown here is derived from an EMBL/GenBank/DDBJ whole genome shotgun (WGS) entry which is preliminary data.</text>
</comment>
<dbReference type="Gene3D" id="2.30.30.40">
    <property type="entry name" value="SH3 Domains"/>
    <property type="match status" value="1"/>
</dbReference>
<dbReference type="AlphaFoldDB" id="A0A2M7G9X3"/>
<keyword evidence="2" id="KW-0732">Signal</keyword>
<dbReference type="PROSITE" id="PS50002">
    <property type="entry name" value="SH3"/>
    <property type="match status" value="1"/>
</dbReference>
<reference evidence="4 5" key="1">
    <citation type="submission" date="2017-09" db="EMBL/GenBank/DDBJ databases">
        <title>Depth-based differentiation of microbial function through sediment-hosted aquifers and enrichment of novel symbionts in the deep terrestrial subsurface.</title>
        <authorList>
            <person name="Probst A.J."/>
            <person name="Ladd B."/>
            <person name="Jarett J.K."/>
            <person name="Geller-Mcgrath D.E."/>
            <person name="Sieber C.M."/>
            <person name="Emerson J.B."/>
            <person name="Anantharaman K."/>
            <person name="Thomas B.C."/>
            <person name="Malmstrom R."/>
            <person name="Stieglmeier M."/>
            <person name="Klingl A."/>
            <person name="Woyke T."/>
            <person name="Ryan C.M."/>
            <person name="Banfield J.F."/>
        </authorList>
    </citation>
    <scope>NUCLEOTIDE SEQUENCE [LARGE SCALE GENOMIC DNA]</scope>
    <source>
        <strain evidence="4">CG17_big_fil_post_rev_8_21_14_2_50_48_46</strain>
    </source>
</reference>
<dbReference type="EMBL" id="PFFQ01000006">
    <property type="protein sequence ID" value="PIW18940.1"/>
    <property type="molecule type" value="Genomic_DNA"/>
</dbReference>
<keyword evidence="1" id="KW-0728">SH3 domain</keyword>
<evidence type="ECO:0000259" key="3">
    <source>
        <dbReference type="PROSITE" id="PS50002"/>
    </source>
</evidence>
<evidence type="ECO:0000256" key="2">
    <source>
        <dbReference type="SAM" id="SignalP"/>
    </source>
</evidence>
<protein>
    <recommendedName>
        <fullName evidence="3">SH3 domain-containing protein</fullName>
    </recommendedName>
</protein>
<dbReference type="InterPro" id="IPR001452">
    <property type="entry name" value="SH3_domain"/>
</dbReference>
<dbReference type="Proteomes" id="UP000231019">
    <property type="component" value="Unassembled WGS sequence"/>
</dbReference>
<feature type="chain" id="PRO_5014669800" description="SH3 domain-containing protein" evidence="2">
    <location>
        <begin position="29"/>
        <end position="396"/>
    </location>
</feature>